<reference evidence="3 4" key="1">
    <citation type="submission" date="2021-03" db="EMBL/GenBank/DDBJ databases">
        <title>Genomic Encyclopedia of Type Strains, Phase IV (KMG-IV): sequencing the most valuable type-strain genomes for metagenomic binning, comparative biology and taxonomic classification.</title>
        <authorList>
            <person name="Goeker M."/>
        </authorList>
    </citation>
    <scope>NUCLEOTIDE SEQUENCE [LARGE SCALE GENOMIC DNA]</scope>
    <source>
        <strain evidence="3 4">DSM 1289</strain>
    </source>
</reference>
<dbReference type="InterPro" id="IPR051928">
    <property type="entry name" value="NorD/CobT"/>
</dbReference>
<dbReference type="SMART" id="SM00327">
    <property type="entry name" value="VWA"/>
    <property type="match status" value="1"/>
</dbReference>
<dbReference type="CDD" id="cd01454">
    <property type="entry name" value="vWA_norD_type"/>
    <property type="match status" value="1"/>
</dbReference>
<keyword evidence="4" id="KW-1185">Reference proteome</keyword>
<dbReference type="InterPro" id="IPR036465">
    <property type="entry name" value="vWFA_dom_sf"/>
</dbReference>
<sequence length="697" mass="80147">MRFKEIINYINDVNTNLSDKEIFKTKDFSEYLKSISSDLFTKFNIEQNDLILIWNESETREAFTKSDLIYINSTSKIIRDCDSNIQKLKIYLGLYCHEIGHILYTDFFMRKLFEESMLQGIAFPNKFNIENDTELNENRRQMLEYIKDSKKSVKLSAVLLFLYDLIEDGRIEELMYKYCSNYGRLIEGLNVLRSIQYKKMSNCNIDLVNNQKFYYLLNHINYYSKFRKFKGINEIEGIGDIDCKSVELINKFNKIAHLIDRLIEEPSSIKRVEFINNIAVLIWDDIKLYIDGIADKNSEGENLSEISLANIVRDDLNENTEVTSETGESMEILNLDKEVVESKEDSTEIEADNKNTASDDSCEDESAAKLNTNKKDSSEESETLSRNHGDIDNLIGEITETTQNDNAETNLPKYIKNQIKSISYGDIHKGLKVKIHLPEVTQNDKEQYEQISKEYIEVANQLALKVMPLLEPDKSSDYTKNRYYGAKFNAFSLVNRDFRYFSRKNPPNESPSVALGLRVDESSSMTSQNRVEAAKAAAITLMKFCHKCDIPVAVYGDTADVSNDENLSIYSYADFDRVDSNDLYRVMKISPKNNNRDGAAIKIMSERLLTVDADIKLLFIISDGQPMALPDYSGENAEEDMKKIVSEYTRKGITFFAAAIGQDKEVIKRIYGEERFLDISDLNNLPNRLAIILKNIL</sequence>
<feature type="compositionally biased region" description="Basic and acidic residues" evidence="1">
    <location>
        <begin position="373"/>
        <end position="391"/>
    </location>
</feature>
<name>A0ABS4EDQ9_9FIRM</name>
<dbReference type="Pfam" id="PF11775">
    <property type="entry name" value="CobT_C"/>
    <property type="match status" value="1"/>
</dbReference>
<accession>A0ABS4EDQ9</accession>
<dbReference type="Gene3D" id="3.40.50.410">
    <property type="entry name" value="von Willebrand factor, type A domain"/>
    <property type="match status" value="1"/>
</dbReference>
<gene>
    <name evidence="3" type="ORF">J2Z43_002480</name>
</gene>
<dbReference type="PANTHER" id="PTHR41248">
    <property type="entry name" value="NORD PROTEIN"/>
    <property type="match status" value="1"/>
</dbReference>
<dbReference type="InterPro" id="IPR025861">
    <property type="entry name" value="CobT_VWA_dom"/>
</dbReference>
<dbReference type="PANTHER" id="PTHR41248:SF1">
    <property type="entry name" value="NORD PROTEIN"/>
    <property type="match status" value="1"/>
</dbReference>
<evidence type="ECO:0000256" key="1">
    <source>
        <dbReference type="SAM" id="MobiDB-lite"/>
    </source>
</evidence>
<comment type="caution">
    <text evidence="3">The sequence shown here is derived from an EMBL/GenBank/DDBJ whole genome shotgun (WGS) entry which is preliminary data.</text>
</comment>
<proteinExistence type="predicted"/>
<feature type="region of interest" description="Disordered" evidence="1">
    <location>
        <begin position="341"/>
        <end position="392"/>
    </location>
</feature>
<feature type="domain" description="VWFA" evidence="2">
    <location>
        <begin position="514"/>
        <end position="696"/>
    </location>
</feature>
<evidence type="ECO:0000313" key="3">
    <source>
        <dbReference type="EMBL" id="MBP1856078.1"/>
    </source>
</evidence>
<dbReference type="RefSeq" id="WP_234926385.1">
    <property type="nucleotide sequence ID" value="NZ_BAAACS010000016.1"/>
</dbReference>
<dbReference type="SUPFAM" id="SSF53300">
    <property type="entry name" value="vWA-like"/>
    <property type="match status" value="1"/>
</dbReference>
<evidence type="ECO:0000313" key="4">
    <source>
        <dbReference type="Proteomes" id="UP000767291"/>
    </source>
</evidence>
<organism evidence="3 4">
    <name type="scientific">Metaclostridioides mangenotii</name>
    <dbReference type="NCBI Taxonomy" id="1540"/>
    <lineage>
        <taxon>Bacteria</taxon>
        <taxon>Bacillati</taxon>
        <taxon>Bacillota</taxon>
        <taxon>Clostridia</taxon>
        <taxon>Peptostreptococcales</taxon>
        <taxon>Peptostreptococcaceae</taxon>
        <taxon>Metaclostridioides</taxon>
    </lineage>
</organism>
<dbReference type="InterPro" id="IPR002035">
    <property type="entry name" value="VWF_A"/>
</dbReference>
<protein>
    <recommendedName>
        <fullName evidence="2">VWFA domain-containing protein</fullName>
    </recommendedName>
</protein>
<dbReference type="Proteomes" id="UP000767291">
    <property type="component" value="Unassembled WGS sequence"/>
</dbReference>
<dbReference type="PROSITE" id="PS50234">
    <property type="entry name" value="VWFA"/>
    <property type="match status" value="1"/>
</dbReference>
<evidence type="ECO:0000259" key="2">
    <source>
        <dbReference type="PROSITE" id="PS50234"/>
    </source>
</evidence>
<dbReference type="EMBL" id="JAGGJX010000006">
    <property type="protein sequence ID" value="MBP1856078.1"/>
    <property type="molecule type" value="Genomic_DNA"/>
</dbReference>